<accession>A0ABV1C259</accession>
<reference evidence="1 2" key="1">
    <citation type="submission" date="2024-03" db="EMBL/GenBank/DDBJ databases">
        <title>Human intestinal bacterial collection.</title>
        <authorList>
            <person name="Pauvert C."/>
            <person name="Hitch T.C.A."/>
            <person name="Clavel T."/>
        </authorList>
    </citation>
    <scope>NUCLEOTIDE SEQUENCE [LARGE SCALE GENOMIC DNA]</scope>
    <source>
        <strain evidence="1 2">CLA-AA-H281</strain>
    </source>
</reference>
<evidence type="ECO:0000313" key="1">
    <source>
        <dbReference type="EMBL" id="MEQ2385650.1"/>
    </source>
</evidence>
<organism evidence="1 2">
    <name type="scientific">Faecalibacterium intestinale</name>
    <dbReference type="NCBI Taxonomy" id="3133155"/>
    <lineage>
        <taxon>Bacteria</taxon>
        <taxon>Bacillati</taxon>
        <taxon>Bacillota</taxon>
        <taxon>Clostridia</taxon>
        <taxon>Eubacteriales</taxon>
        <taxon>Oscillospiraceae</taxon>
        <taxon>Faecalibacterium</taxon>
    </lineage>
</organism>
<evidence type="ECO:0000313" key="2">
    <source>
        <dbReference type="Proteomes" id="UP001465119"/>
    </source>
</evidence>
<proteinExistence type="predicted"/>
<comment type="caution">
    <text evidence="1">The sequence shown here is derived from an EMBL/GenBank/DDBJ whole genome shotgun (WGS) entry which is preliminary data.</text>
</comment>
<keyword evidence="2" id="KW-1185">Reference proteome</keyword>
<dbReference type="Proteomes" id="UP001465119">
    <property type="component" value="Unassembled WGS sequence"/>
</dbReference>
<dbReference type="RefSeq" id="WP_349186220.1">
    <property type="nucleotide sequence ID" value="NZ_JBBMEN010000006.1"/>
</dbReference>
<protein>
    <submittedName>
        <fullName evidence="1">Uncharacterized protein</fullName>
    </submittedName>
</protein>
<sequence>MTPSAKNFPIIERVDEPDLTQPSFWTAQRYPTTDEQFPLVQIVQVRAPYGVVTAWQVWAGLGKWAFHTEVEALNFAAKRFGVGPYANKNTDK</sequence>
<name>A0ABV1C259_9FIRM</name>
<gene>
    <name evidence="1" type="ORF">WMO20_06875</name>
</gene>
<dbReference type="EMBL" id="JBBMEN010000006">
    <property type="protein sequence ID" value="MEQ2385650.1"/>
    <property type="molecule type" value="Genomic_DNA"/>
</dbReference>